<dbReference type="Proteomes" id="UP000246483">
    <property type="component" value="Unassembled WGS sequence"/>
</dbReference>
<dbReference type="InterPro" id="IPR014748">
    <property type="entry name" value="Enoyl-CoA_hydra_C"/>
</dbReference>
<dbReference type="InterPro" id="IPR029045">
    <property type="entry name" value="ClpP/crotonase-like_dom_sf"/>
</dbReference>
<protein>
    <submittedName>
        <fullName evidence="2">Isohexenylglutaconyl-CoA hydratase</fullName>
    </submittedName>
</protein>
<comment type="caution">
    <text evidence="2">The sequence shown here is derived from an EMBL/GenBank/DDBJ whole genome shotgun (WGS) entry which is preliminary data.</text>
</comment>
<dbReference type="SUPFAM" id="SSF52096">
    <property type="entry name" value="ClpP/crotonase"/>
    <property type="match status" value="1"/>
</dbReference>
<organism evidence="2 3">
    <name type="scientific">Melaminivora alkalimesophila</name>
    <dbReference type="NCBI Taxonomy" id="1165852"/>
    <lineage>
        <taxon>Bacteria</taxon>
        <taxon>Pseudomonadati</taxon>
        <taxon>Pseudomonadota</taxon>
        <taxon>Betaproteobacteria</taxon>
        <taxon>Burkholderiales</taxon>
        <taxon>Comamonadaceae</taxon>
        <taxon>Melaminivora</taxon>
    </lineage>
</organism>
<evidence type="ECO:0000313" key="3">
    <source>
        <dbReference type="Proteomes" id="UP000246483"/>
    </source>
</evidence>
<dbReference type="PANTHER" id="PTHR42964:SF1">
    <property type="entry name" value="POLYKETIDE BIOSYNTHESIS ENOYL-COA HYDRATASE PKSH-RELATED"/>
    <property type="match status" value="1"/>
</dbReference>
<accession>A0A317RJZ2</accession>
<gene>
    <name evidence="2" type="ORF">DFR36_101289</name>
</gene>
<dbReference type="Gene3D" id="1.10.12.10">
    <property type="entry name" value="Lyase 2-enoyl-coa Hydratase, Chain A, domain 2"/>
    <property type="match status" value="1"/>
</dbReference>
<dbReference type="GO" id="GO:0003824">
    <property type="term" value="F:catalytic activity"/>
    <property type="evidence" value="ECO:0007669"/>
    <property type="project" value="UniProtKB-ARBA"/>
</dbReference>
<dbReference type="GO" id="GO:0008300">
    <property type="term" value="P:isoprenoid catabolic process"/>
    <property type="evidence" value="ECO:0007669"/>
    <property type="project" value="TreeGrafter"/>
</dbReference>
<evidence type="ECO:0000256" key="1">
    <source>
        <dbReference type="ARBA" id="ARBA00005254"/>
    </source>
</evidence>
<dbReference type="InterPro" id="IPR001753">
    <property type="entry name" value="Enoyl-CoA_hydra/iso"/>
</dbReference>
<comment type="similarity">
    <text evidence="1">Belongs to the enoyl-CoA hydratase/isomerase family.</text>
</comment>
<sequence>MGTSDSTAALASAGLRVERQPLATGCIEIWWLDQPASRNALTDALVEALLAACGRAAADRDLRGVVLRGSGGHFCAGGSLGGFAQAIGQPLAPGEDDPLVPMNRRFGTLLQALCALPQWLLVAVEGAAMGGGIGLVCCADHVLADADAQFATPEVTLGVVPAQIAPFVVRRLGAARARRWLLTGARQDAAAALQDGLVDEVAPAGGLDAALAGAIARHCAAAPQAVAATKQLLRVEAETPLPQLLDAAAHAFAAGLRGPEARQGLAAFAARQPAPWSVKP</sequence>
<dbReference type="InterPro" id="IPR051683">
    <property type="entry name" value="Enoyl-CoA_Hydratase/Isomerase"/>
</dbReference>
<name>A0A317RJZ2_9BURK</name>
<dbReference type="CDD" id="cd06558">
    <property type="entry name" value="crotonase-like"/>
    <property type="match status" value="1"/>
</dbReference>
<keyword evidence="3" id="KW-1185">Reference proteome</keyword>
<evidence type="ECO:0000313" key="2">
    <source>
        <dbReference type="EMBL" id="PWW48780.1"/>
    </source>
</evidence>
<dbReference type="RefSeq" id="WP_019375354.1">
    <property type="nucleotide sequence ID" value="NZ_ALEE01000807.1"/>
</dbReference>
<reference evidence="2 3" key="1">
    <citation type="submission" date="2018-05" db="EMBL/GenBank/DDBJ databases">
        <title>Genomic Encyclopedia of Type Strains, Phase IV (KMG-IV): sequencing the most valuable type-strain genomes for metagenomic binning, comparative biology and taxonomic classification.</title>
        <authorList>
            <person name="Goeker M."/>
        </authorList>
    </citation>
    <scope>NUCLEOTIDE SEQUENCE [LARGE SCALE GENOMIC DNA]</scope>
    <source>
        <strain evidence="2 3">DSM 26006</strain>
    </source>
</reference>
<dbReference type="AlphaFoldDB" id="A0A317RJZ2"/>
<dbReference type="PANTHER" id="PTHR42964">
    <property type="entry name" value="ENOYL-COA HYDRATASE"/>
    <property type="match status" value="1"/>
</dbReference>
<dbReference type="EMBL" id="QGUB01000001">
    <property type="protein sequence ID" value="PWW48780.1"/>
    <property type="molecule type" value="Genomic_DNA"/>
</dbReference>
<proteinExistence type="inferred from homology"/>
<dbReference type="OrthoDB" id="9807606at2"/>
<dbReference type="Gene3D" id="3.90.226.10">
    <property type="entry name" value="2-enoyl-CoA Hydratase, Chain A, domain 1"/>
    <property type="match status" value="1"/>
</dbReference>
<dbReference type="Pfam" id="PF00378">
    <property type="entry name" value="ECH_1"/>
    <property type="match status" value="1"/>
</dbReference>